<evidence type="ECO:0000313" key="3">
    <source>
        <dbReference type="Proteomes" id="UP000029273"/>
    </source>
</evidence>
<comment type="caution">
    <text evidence="2">The sequence shown here is derived from an EMBL/GenBank/DDBJ whole genome shotgun (WGS) entry which is preliminary data.</text>
</comment>
<dbReference type="InterPro" id="IPR050678">
    <property type="entry name" value="DNA_Partitioning_ATPase"/>
</dbReference>
<reference evidence="2 3" key="1">
    <citation type="journal article" date="2014" name="Genome Announc.">
        <title>Draft Genome Sequence of the Iron-Oxidizing, Acidophilic, and Halotolerant 'Thiobacillus prosperus' Type Strain DSM 5130.</title>
        <authorList>
            <person name="Ossandon F.J."/>
            <person name="Cardenas J.P."/>
            <person name="Corbett M."/>
            <person name="Quatrini R."/>
            <person name="Holmes D.S."/>
            <person name="Watkin E."/>
        </authorList>
    </citation>
    <scope>NUCLEOTIDE SEQUENCE [LARGE SCALE GENOMIC DNA]</scope>
    <source>
        <strain evidence="2 3">DSM 5130</strain>
    </source>
</reference>
<protein>
    <recommendedName>
        <fullName evidence="1">AAA domain-containing protein</fullName>
    </recommendedName>
</protein>
<evidence type="ECO:0000259" key="1">
    <source>
        <dbReference type="Pfam" id="PF13614"/>
    </source>
</evidence>
<organism evidence="2 3">
    <name type="scientific">Acidihalobacter prosperus</name>
    <dbReference type="NCBI Taxonomy" id="160660"/>
    <lineage>
        <taxon>Bacteria</taxon>
        <taxon>Pseudomonadati</taxon>
        <taxon>Pseudomonadota</taxon>
        <taxon>Gammaproteobacteria</taxon>
        <taxon>Chromatiales</taxon>
        <taxon>Ectothiorhodospiraceae</taxon>
        <taxon>Acidihalobacter</taxon>
    </lineage>
</organism>
<dbReference type="PANTHER" id="PTHR13696">
    <property type="entry name" value="P-LOOP CONTAINING NUCLEOSIDE TRIPHOSPHATE HYDROLASE"/>
    <property type="match status" value="1"/>
</dbReference>
<dbReference type="CDD" id="cd02042">
    <property type="entry name" value="ParAB_family"/>
    <property type="match status" value="1"/>
</dbReference>
<evidence type="ECO:0000313" key="2">
    <source>
        <dbReference type="EMBL" id="OBS09529.1"/>
    </source>
</evidence>
<dbReference type="InterPro" id="IPR025669">
    <property type="entry name" value="AAA_dom"/>
</dbReference>
<feature type="domain" description="AAA" evidence="1">
    <location>
        <begin position="1"/>
        <end position="161"/>
    </location>
</feature>
<dbReference type="EMBL" id="JQSG02000003">
    <property type="protein sequence ID" value="OBS09529.1"/>
    <property type="molecule type" value="Genomic_DNA"/>
</dbReference>
<dbReference type="RefSeq" id="WP_038087855.1">
    <property type="nucleotide sequence ID" value="NZ_JQSG02000003.1"/>
</dbReference>
<dbReference type="AlphaFoldDB" id="A0A1A6C4P8"/>
<dbReference type="InterPro" id="IPR027417">
    <property type="entry name" value="P-loop_NTPase"/>
</dbReference>
<dbReference type="Pfam" id="PF13614">
    <property type="entry name" value="AAA_31"/>
    <property type="match status" value="1"/>
</dbReference>
<dbReference type="OrthoDB" id="9799330at2"/>
<keyword evidence="3" id="KW-1185">Reference proteome</keyword>
<dbReference type="SUPFAM" id="SSF52540">
    <property type="entry name" value="P-loop containing nucleoside triphosphate hydrolases"/>
    <property type="match status" value="1"/>
</dbReference>
<name>A0A1A6C4P8_9GAMM</name>
<gene>
    <name evidence="2" type="ORF">Thpro_021857</name>
</gene>
<proteinExistence type="predicted"/>
<accession>A0A1A6C4P8</accession>
<dbReference type="Proteomes" id="UP000029273">
    <property type="component" value="Unassembled WGS sequence"/>
</dbReference>
<dbReference type="PANTHER" id="PTHR13696:SF52">
    <property type="entry name" value="PARA FAMILY PROTEIN CT_582"/>
    <property type="match status" value="1"/>
</dbReference>
<sequence>MKTLALFNLKGGVGKTVSAVNLAALAAASGFKTLLWDLDPQGAAAWYLGVDMDETGGMKRLARGRTPIGELIRHTGVARLDLLAGGLSSLHLEAAQADHGALLARLSAPLAEDYHLLIYDCPAGLQAVNEAALAHADVIAMPMIPTTLSVHAYEVLVRYLAKRRLTGLRLYPFLTQVDRRRRLHRELVAALPAQIRTLLHTAIPYASAVEQMGPRRLPLPLFAPRTPPALAYAALWQALAGLLRLHGDG</sequence>
<dbReference type="Gene3D" id="3.40.50.300">
    <property type="entry name" value="P-loop containing nucleotide triphosphate hydrolases"/>
    <property type="match status" value="1"/>
</dbReference>